<dbReference type="InterPro" id="IPR036291">
    <property type="entry name" value="NAD(P)-bd_dom_sf"/>
</dbReference>
<dbReference type="Proteomes" id="UP000838672">
    <property type="component" value="Unassembled WGS sequence"/>
</dbReference>
<keyword evidence="5" id="KW-1185">Reference proteome</keyword>
<dbReference type="SUPFAM" id="SSF55961">
    <property type="entry name" value="Bet v1-like"/>
    <property type="match status" value="1"/>
</dbReference>
<evidence type="ECO:0000313" key="5">
    <source>
        <dbReference type="Proteomes" id="UP000838672"/>
    </source>
</evidence>
<organism evidence="4 5">
    <name type="scientific">Vibrio stylophorae</name>
    <dbReference type="NCBI Taxonomy" id="659351"/>
    <lineage>
        <taxon>Bacteria</taxon>
        <taxon>Pseudomonadati</taxon>
        <taxon>Pseudomonadota</taxon>
        <taxon>Gammaproteobacteria</taxon>
        <taxon>Vibrionales</taxon>
        <taxon>Vibrionaceae</taxon>
        <taxon>Vibrio</taxon>
    </lineage>
</organism>
<dbReference type="InterPro" id="IPR021295">
    <property type="entry name" value="DUF2867"/>
</dbReference>
<dbReference type="SUPFAM" id="SSF51735">
    <property type="entry name" value="NAD(P)-binding Rossmann-fold domains"/>
    <property type="match status" value="1"/>
</dbReference>
<dbReference type="Gene3D" id="3.40.50.720">
    <property type="entry name" value="NAD(P)-binding Rossmann-like Domain"/>
    <property type="match status" value="1"/>
</dbReference>
<feature type="region of interest" description="Disordered" evidence="1">
    <location>
        <begin position="506"/>
        <end position="536"/>
    </location>
</feature>
<evidence type="ECO:0000256" key="2">
    <source>
        <dbReference type="SAM" id="Phobius"/>
    </source>
</evidence>
<comment type="caution">
    <text evidence="4">The sequence shown here is derived from an EMBL/GenBank/DDBJ whole genome shotgun (WGS) entry which is preliminary data.</text>
</comment>
<keyword evidence="2" id="KW-1133">Transmembrane helix</keyword>
<dbReference type="EMBL" id="CAKLDI010000001">
    <property type="protein sequence ID" value="CAH0533390.1"/>
    <property type="molecule type" value="Genomic_DNA"/>
</dbReference>
<gene>
    <name evidence="4" type="ORF">VST7929_01256</name>
</gene>
<proteinExistence type="predicted"/>
<feature type="compositionally biased region" description="Polar residues" evidence="1">
    <location>
        <begin position="508"/>
        <end position="517"/>
    </location>
</feature>
<keyword evidence="2" id="KW-0472">Membrane</keyword>
<accession>A0ABM8ZSU5</accession>
<evidence type="ECO:0000256" key="1">
    <source>
        <dbReference type="SAM" id="MobiDB-lite"/>
    </source>
</evidence>
<sequence>MQWTMPKHSFQSPKGQQTALIIGATGYIANHLIPALLIQGIHVIAAARQLSVLEKRCWAKDDNVTLMRLDLSLPIEASQQTLFNQADICYFLVHGMAHGHDFIDYEQKMAGSALMAFNHAATHGKLSHIIYLGALQPTDNASAHLAARAQTGEILRKGLLPVIEVRAGIIIGAGSAAFEVMCDLVHHFPVLLTPKWISSVSPPIALENLLFYLIAIGQDNFSQNAIYDVSGPESMTYRQQIERLCQLFCKPARVYSMPFIPLRFSLWWLRLVTSVPYNIARALAAGLTHDLYANSRAIEHRYPQKLIDFDSAVHHALAKQDAFVRSDVWGFDPDALDRWQSGFGYYPKKAGAAIDTALPPQALWQILRTFGRKQDYFYANWLWRIRSWLDRLAGASSELPSPQANEGKQALKIGEYIETWKVIGLEPKRYLSLLFGMKGPGLGRLDFTITPIAHQRYRLEVTAWWHPKGIYGLLYWYAMFPAHLFIFKGLVRKICKKAKRLMCRTRKQSPTVQNTASPIAPHQQPDSPLAKEKKKP</sequence>
<dbReference type="InterPro" id="IPR008030">
    <property type="entry name" value="NmrA-like"/>
</dbReference>
<feature type="domain" description="NmrA-like" evidence="3">
    <location>
        <begin position="17"/>
        <end position="114"/>
    </location>
</feature>
<dbReference type="Pfam" id="PF11066">
    <property type="entry name" value="DUF2867"/>
    <property type="match status" value="1"/>
</dbReference>
<evidence type="ECO:0000259" key="3">
    <source>
        <dbReference type="Pfam" id="PF05368"/>
    </source>
</evidence>
<dbReference type="Pfam" id="PF05368">
    <property type="entry name" value="NmrA"/>
    <property type="match status" value="1"/>
</dbReference>
<name>A0ABM8ZSU5_9VIBR</name>
<reference evidence="4" key="1">
    <citation type="submission" date="2021-11" db="EMBL/GenBank/DDBJ databases">
        <authorList>
            <person name="Rodrigo-Torres L."/>
            <person name="Arahal R. D."/>
            <person name="Lucena T."/>
        </authorList>
    </citation>
    <scope>NUCLEOTIDE SEQUENCE</scope>
    <source>
        <strain evidence="4">CECT 7929</strain>
    </source>
</reference>
<protein>
    <recommendedName>
        <fullName evidence="3">NmrA-like domain-containing protein</fullName>
    </recommendedName>
</protein>
<keyword evidence="2" id="KW-0812">Transmembrane</keyword>
<feature type="transmembrane region" description="Helical" evidence="2">
    <location>
        <begin position="473"/>
        <end position="491"/>
    </location>
</feature>
<evidence type="ECO:0000313" key="4">
    <source>
        <dbReference type="EMBL" id="CAH0533390.1"/>
    </source>
</evidence>